<dbReference type="Pfam" id="PF00102">
    <property type="entry name" value="Y_phosphatase"/>
    <property type="match status" value="1"/>
</dbReference>
<feature type="compositionally biased region" description="Low complexity" evidence="1">
    <location>
        <begin position="65"/>
        <end position="81"/>
    </location>
</feature>
<dbReference type="SMART" id="SM00404">
    <property type="entry name" value="PTPc_motif"/>
    <property type="match status" value="1"/>
</dbReference>
<protein>
    <recommendedName>
        <fullName evidence="6">Tyrosine-protein phosphatase domain-containing protein</fullName>
    </recommendedName>
</protein>
<evidence type="ECO:0008006" key="6">
    <source>
        <dbReference type="Google" id="ProtNLM"/>
    </source>
</evidence>
<dbReference type="SMART" id="SM00194">
    <property type="entry name" value="PTPc"/>
    <property type="match status" value="1"/>
</dbReference>
<dbReference type="InterPro" id="IPR000387">
    <property type="entry name" value="Tyr_Pase_dom"/>
</dbReference>
<comment type="caution">
    <text evidence="4">The sequence shown here is derived from an EMBL/GenBank/DDBJ whole genome shotgun (WGS) entry which is preliminary data.</text>
</comment>
<dbReference type="PROSITE" id="PS50055">
    <property type="entry name" value="TYR_PHOSPHATASE_PTP"/>
    <property type="match status" value="1"/>
</dbReference>
<feature type="domain" description="Tyrosine-protein phosphatase" evidence="2">
    <location>
        <begin position="109"/>
        <end position="360"/>
    </location>
</feature>
<reference evidence="4" key="1">
    <citation type="submission" date="2022-11" db="EMBL/GenBank/DDBJ databases">
        <authorList>
            <person name="Kikuchi T."/>
        </authorList>
    </citation>
    <scope>NUCLEOTIDE SEQUENCE</scope>
    <source>
        <strain evidence="4">PS1010</strain>
    </source>
</reference>
<dbReference type="PROSITE" id="PS50056">
    <property type="entry name" value="TYR_PHOSPHATASE_2"/>
    <property type="match status" value="1"/>
</dbReference>
<gene>
    <name evidence="4" type="ORF">CAMP_LOCUS11126</name>
</gene>
<dbReference type="Gene3D" id="3.90.190.10">
    <property type="entry name" value="Protein tyrosine phosphatase superfamily"/>
    <property type="match status" value="1"/>
</dbReference>
<dbReference type="InterPro" id="IPR029021">
    <property type="entry name" value="Prot-tyrosine_phosphatase-like"/>
</dbReference>
<dbReference type="PANTHER" id="PTHR23219:SF18">
    <property type="entry name" value="TYROSINE-PROTEIN PHOSPHATASE DOMAIN-CONTAINING PROTEIN-RELATED"/>
    <property type="match status" value="1"/>
</dbReference>
<evidence type="ECO:0000256" key="1">
    <source>
        <dbReference type="SAM" id="MobiDB-lite"/>
    </source>
</evidence>
<feature type="domain" description="Tyrosine specific protein phosphatases" evidence="3">
    <location>
        <begin position="304"/>
        <end position="351"/>
    </location>
</feature>
<dbReference type="EMBL" id="CANHGI010000004">
    <property type="protein sequence ID" value="CAI5448489.1"/>
    <property type="molecule type" value="Genomic_DNA"/>
</dbReference>
<evidence type="ECO:0000313" key="4">
    <source>
        <dbReference type="EMBL" id="CAI5448489.1"/>
    </source>
</evidence>
<dbReference type="PANTHER" id="PTHR23219">
    <property type="entry name" value="TYROSINE-PROTEIN PHOSPHATASE C15H7.3-RELATED"/>
    <property type="match status" value="1"/>
</dbReference>
<dbReference type="InterPro" id="IPR003595">
    <property type="entry name" value="Tyr_Pase_cat"/>
</dbReference>
<organism evidence="4 5">
    <name type="scientific">Caenorhabditis angaria</name>
    <dbReference type="NCBI Taxonomy" id="860376"/>
    <lineage>
        <taxon>Eukaryota</taxon>
        <taxon>Metazoa</taxon>
        <taxon>Ecdysozoa</taxon>
        <taxon>Nematoda</taxon>
        <taxon>Chromadorea</taxon>
        <taxon>Rhabditida</taxon>
        <taxon>Rhabditina</taxon>
        <taxon>Rhabditomorpha</taxon>
        <taxon>Rhabditoidea</taxon>
        <taxon>Rhabditidae</taxon>
        <taxon>Peloderinae</taxon>
        <taxon>Caenorhabditis</taxon>
    </lineage>
</organism>
<evidence type="ECO:0000313" key="5">
    <source>
        <dbReference type="Proteomes" id="UP001152747"/>
    </source>
</evidence>
<dbReference type="PRINTS" id="PR00700">
    <property type="entry name" value="PRTYPHPHTASE"/>
</dbReference>
<keyword evidence="5" id="KW-1185">Reference proteome</keyword>
<name>A0A9P1IP60_9PELO</name>
<dbReference type="Proteomes" id="UP001152747">
    <property type="component" value="Unassembled WGS sequence"/>
</dbReference>
<dbReference type="OrthoDB" id="5870053at2759"/>
<dbReference type="AlphaFoldDB" id="A0A9P1IP60"/>
<dbReference type="SUPFAM" id="SSF52799">
    <property type="entry name" value="(Phosphotyrosine protein) phosphatases II"/>
    <property type="match status" value="1"/>
</dbReference>
<dbReference type="CDD" id="cd00047">
    <property type="entry name" value="PTPc"/>
    <property type="match status" value="1"/>
</dbReference>
<dbReference type="InterPro" id="IPR000242">
    <property type="entry name" value="PTP_cat"/>
</dbReference>
<evidence type="ECO:0000259" key="2">
    <source>
        <dbReference type="PROSITE" id="PS50055"/>
    </source>
</evidence>
<sequence>MRSAINPAKKKQEKSVNTNTKKNPLKDALKFEKSKRKTKTEVSTRKEKSVRKKGSKGPTSNNLGPVSSSTNQPTSTPNPSVGSTEQVAWPHESAAKKFLQQNAFQNSRITEEFAAIKTTTPKEDVCAEFFKNPKKNRNAALPITDATRLKLKNPAGGYINAAKISNPADSNRNLIIGQIPETSDLEEFWRMIFDETILHVFFGYAQTDNITTPLATFLPTTMGAFATYGKMFLNVKKVETIGKEINCIMIELLPDGCSNSTLVTVYNQPNWNLGKVPANVSDCIAICEKMNKASDAILFCSWNGVGRAGTMLMIHSVMTHIIKNVDCKIGDLLQTLRGQRFGIVENSEQYLAIYQAIGYWIKAKSSDAETTGKLSEFCAALK</sequence>
<proteinExistence type="predicted"/>
<evidence type="ECO:0000259" key="3">
    <source>
        <dbReference type="PROSITE" id="PS50056"/>
    </source>
</evidence>
<feature type="region of interest" description="Disordered" evidence="1">
    <location>
        <begin position="1"/>
        <end position="86"/>
    </location>
</feature>
<accession>A0A9P1IP60</accession>
<dbReference type="GO" id="GO:0004725">
    <property type="term" value="F:protein tyrosine phosphatase activity"/>
    <property type="evidence" value="ECO:0007669"/>
    <property type="project" value="InterPro"/>
</dbReference>